<dbReference type="InterPro" id="IPR042320">
    <property type="entry name" value="MMS22-like"/>
</dbReference>
<evidence type="ECO:0000256" key="11">
    <source>
        <dbReference type="SAM" id="MobiDB-lite"/>
    </source>
</evidence>
<reference evidence="14" key="1">
    <citation type="submission" date="2022-11" db="UniProtKB">
        <authorList>
            <consortium name="EnsemblMetazoa"/>
        </authorList>
    </citation>
    <scope>IDENTIFICATION</scope>
</reference>
<evidence type="ECO:0000259" key="13">
    <source>
        <dbReference type="Pfam" id="PF14911"/>
    </source>
</evidence>
<comment type="subcellular location">
    <subcellularLocation>
        <location evidence="2">Chromosome</location>
    </subcellularLocation>
    <subcellularLocation>
        <location evidence="1">Nucleus</location>
    </subcellularLocation>
</comment>
<keyword evidence="6" id="KW-0227">DNA damage</keyword>
<evidence type="ECO:0000256" key="8">
    <source>
        <dbReference type="ARBA" id="ARBA00023204"/>
    </source>
</evidence>
<dbReference type="GO" id="GO:0043596">
    <property type="term" value="C:nuclear replication fork"/>
    <property type="evidence" value="ECO:0007669"/>
    <property type="project" value="TreeGrafter"/>
</dbReference>
<evidence type="ECO:0000256" key="4">
    <source>
        <dbReference type="ARBA" id="ARBA00021061"/>
    </source>
</evidence>
<dbReference type="EnsemblMetazoa" id="XM_038203237.1">
    <property type="protein sequence ID" value="XP_038059165.1"/>
    <property type="gene ID" value="LOC119730373"/>
</dbReference>
<proteinExistence type="inferred from homology"/>
<organism evidence="14 15">
    <name type="scientific">Patiria miniata</name>
    <name type="common">Bat star</name>
    <name type="synonym">Asterina miniata</name>
    <dbReference type="NCBI Taxonomy" id="46514"/>
    <lineage>
        <taxon>Eukaryota</taxon>
        <taxon>Metazoa</taxon>
        <taxon>Echinodermata</taxon>
        <taxon>Eleutherozoa</taxon>
        <taxon>Asterozoa</taxon>
        <taxon>Asteroidea</taxon>
        <taxon>Valvatacea</taxon>
        <taxon>Valvatida</taxon>
        <taxon>Asterinidae</taxon>
        <taxon>Patiria</taxon>
    </lineage>
</organism>
<dbReference type="OrthoDB" id="8193282at2759"/>
<evidence type="ECO:0000256" key="1">
    <source>
        <dbReference type="ARBA" id="ARBA00004123"/>
    </source>
</evidence>
<sequence length="1099" mass="123999">MDMDLEYSITPPLSPCNEVDSEDPPPRLGQSLIQDCVQCLACIECFKVRDRHTSSVSAIKRILAGKDPSPECFHDNTCELFGHTYVTGVALLDTTSHLFCQARQCISKIQALLGQGSNWGLLDPIVNEAKKLHSRVMTFMQYVQTFVHRSFSLPDATLPPSVYTQRLASFPSVLVVELQTLSMFNGRISELPTGVLQQCATSTMRPDSIGSLLLHMNLSTQWSIVQVLHLLHAKLKGEQELIASSAEKAQELLQDMLNVAIVKHNKLGYSEHHQHGPFPDGCLQDLWLSLIQLLDHRHNQYSTDSFWCSFHSCLTPLLDDITNPSQSQPSDTPATQPKPRDPIGLCWWLLQYIAPLYQYNQNGQLTNGKQGRPIRCYWLLVEDLLKLMFASNDALPDEAHMQSYLKSCLALCHLWEPKGSVLTLLWGHFHKRLNKKLIVPGQGVRSLATICQTPHSWYEHCKERVADHTASHHHDNSFDLFLRILATQLKHMKETGAAQGWKQLQGRFYSKFHGRSMKELDETGLSRFLSLFLTFALVTDLSDATSRVLDFLDLLPTDTLTHGKLMLIWRGLFTLCLIHEDQSCDLAVVADRLVQGFNTVCMEMSSKSVDSGRKSQLWALVLSYIEATQEVFDASNKLHLSEEKLIGSGLSNLLEVSSEHEMRALLTFLQTIMARHRILYQQVLMQRPASTAKSDTSPGPEMLMHKYQAFARILWDRIHPFIKRHASTQTPPSELADVATSFTLLAADLKLHNEGSGSGQTTPQELFRFYGLDDHKVHHSITVRYLCHLLPNHSFTEQLQAAIGPAQWASSLVHAWLRCGLQSPQSSTPMQELTRLVFKLGEVSAILDSQIQSSSNVIDGTGNPHKHTMLQFIQALGHQFNSAQGLQERVLKRQTILSYLGDLVELSQPMLRNMRSASDLLWIYKVIGHVVKYCSSILYVKGKSQAQLPGILTELILPPALFNPKKGLPSQMLSAIRETLHLFLEGLASLDLQRDEFIQRKVQEIVQQYFLRFQVKSSTLATTSSGSSSANHPFMVALHKSCARQPNPQISALRELILKAIRQQYLIYHGQQPPSHLPYTLAFLQELLHRTYNPQQIAR</sequence>
<evidence type="ECO:0000256" key="5">
    <source>
        <dbReference type="ARBA" id="ARBA00022454"/>
    </source>
</evidence>
<dbReference type="PANTHER" id="PTHR28547">
    <property type="entry name" value="PROTEIN MMS22-LIKE"/>
    <property type="match status" value="1"/>
</dbReference>
<dbReference type="GO" id="GO:0006325">
    <property type="term" value="P:chromatin organization"/>
    <property type="evidence" value="ECO:0007669"/>
    <property type="project" value="UniProtKB-KW"/>
</dbReference>
<feature type="domain" description="Protein MMS22-like N-terminal" evidence="12">
    <location>
        <begin position="56"/>
        <end position="724"/>
    </location>
</feature>
<dbReference type="PANTHER" id="PTHR28547:SF1">
    <property type="entry name" value="PROTEIN MMS22-LIKE"/>
    <property type="match status" value="1"/>
</dbReference>
<dbReference type="InterPro" id="IPR029424">
    <property type="entry name" value="MMS22L_C"/>
</dbReference>
<evidence type="ECO:0000313" key="14">
    <source>
        <dbReference type="EnsemblMetazoa" id="XP_038059165.1"/>
    </source>
</evidence>
<evidence type="ECO:0000313" key="15">
    <source>
        <dbReference type="Proteomes" id="UP000887568"/>
    </source>
</evidence>
<dbReference type="GeneID" id="119730373"/>
<evidence type="ECO:0000256" key="2">
    <source>
        <dbReference type="ARBA" id="ARBA00004286"/>
    </source>
</evidence>
<keyword evidence="5" id="KW-0158">Chromosome</keyword>
<dbReference type="InterPro" id="IPR029425">
    <property type="entry name" value="MMS22L_N"/>
</dbReference>
<dbReference type="RefSeq" id="XP_038059165.1">
    <property type="nucleotide sequence ID" value="XM_038203237.1"/>
</dbReference>
<evidence type="ECO:0000256" key="3">
    <source>
        <dbReference type="ARBA" id="ARBA00006585"/>
    </source>
</evidence>
<evidence type="ECO:0000256" key="10">
    <source>
        <dbReference type="ARBA" id="ARBA00033326"/>
    </source>
</evidence>
<dbReference type="Proteomes" id="UP000887568">
    <property type="component" value="Unplaced"/>
</dbReference>
<keyword evidence="7" id="KW-0156">Chromatin regulator</keyword>
<evidence type="ECO:0000256" key="9">
    <source>
        <dbReference type="ARBA" id="ARBA00023242"/>
    </source>
</evidence>
<dbReference type="OMA" id="RVYLCLL"/>
<feature type="domain" description="MMS22-like C-terminal" evidence="13">
    <location>
        <begin position="830"/>
        <end position="1094"/>
    </location>
</feature>
<dbReference type="CTD" id="253714"/>
<dbReference type="GO" id="GO:0000724">
    <property type="term" value="P:double-strand break repair via homologous recombination"/>
    <property type="evidence" value="ECO:0007669"/>
    <property type="project" value="InterPro"/>
</dbReference>
<dbReference type="AlphaFoldDB" id="A0A914A5Z9"/>
<evidence type="ECO:0000256" key="7">
    <source>
        <dbReference type="ARBA" id="ARBA00022853"/>
    </source>
</evidence>
<dbReference type="GO" id="GO:0031297">
    <property type="term" value="P:replication fork processing"/>
    <property type="evidence" value="ECO:0007669"/>
    <property type="project" value="InterPro"/>
</dbReference>
<accession>A0A914A5Z9</accession>
<keyword evidence="15" id="KW-1185">Reference proteome</keyword>
<evidence type="ECO:0000259" key="12">
    <source>
        <dbReference type="Pfam" id="PF14910"/>
    </source>
</evidence>
<keyword evidence="9" id="KW-0539">Nucleus</keyword>
<evidence type="ECO:0000256" key="6">
    <source>
        <dbReference type="ARBA" id="ARBA00022763"/>
    </source>
</evidence>
<comment type="similarity">
    <text evidence="3">Belongs to the MMS22 family. MMS22L subfamily.</text>
</comment>
<name>A0A914A5Z9_PATMI</name>
<dbReference type="Pfam" id="PF14910">
    <property type="entry name" value="MMS22L_N"/>
    <property type="match status" value="1"/>
</dbReference>
<dbReference type="Pfam" id="PF14911">
    <property type="entry name" value="MMS22L_C"/>
    <property type="match status" value="1"/>
</dbReference>
<keyword evidence="8" id="KW-0234">DNA repair</keyword>
<feature type="region of interest" description="Disordered" evidence="11">
    <location>
        <begin position="1"/>
        <end position="25"/>
    </location>
</feature>
<protein>
    <recommendedName>
        <fullName evidence="4">Protein MMS22-like</fullName>
    </recommendedName>
    <alternativeName>
        <fullName evidence="10">Methyl methanesulfonate-sensitivity protein 22-like</fullName>
    </alternativeName>
</protein>